<comment type="catalytic activity">
    <reaction evidence="6">
        <text>3-phosphoshikimate + phosphoenolpyruvate = 5-O-(1-carboxyvinyl)-3-phosphoshikimate + phosphate</text>
        <dbReference type="Rhea" id="RHEA:21256"/>
        <dbReference type="ChEBI" id="CHEBI:43474"/>
        <dbReference type="ChEBI" id="CHEBI:57701"/>
        <dbReference type="ChEBI" id="CHEBI:58702"/>
        <dbReference type="ChEBI" id="CHEBI:145989"/>
        <dbReference type="EC" id="2.5.1.19"/>
    </reaction>
    <physiologicalReaction direction="left-to-right" evidence="6">
        <dbReference type="Rhea" id="RHEA:21257"/>
    </physiologicalReaction>
</comment>
<comment type="caution">
    <text evidence="7">Lacks conserved residue(s) required for the propagation of feature annotation.</text>
</comment>
<feature type="binding site" evidence="7">
    <location>
        <position position="23"/>
    </location>
    <ligand>
        <name>3-phosphoshikimate</name>
        <dbReference type="ChEBI" id="CHEBI:145989"/>
    </ligand>
</feature>
<evidence type="ECO:0000256" key="5">
    <source>
        <dbReference type="ARBA" id="ARBA00023141"/>
    </source>
</evidence>
<dbReference type="NCBIfam" id="TIGR01356">
    <property type="entry name" value="aroA"/>
    <property type="match status" value="1"/>
</dbReference>
<feature type="binding site" evidence="7">
    <location>
        <position position="347"/>
    </location>
    <ligand>
        <name>phosphoenolpyruvate</name>
        <dbReference type="ChEBI" id="CHEBI:58702"/>
    </ligand>
</feature>
<dbReference type="CDD" id="cd01556">
    <property type="entry name" value="EPSP_synthase"/>
    <property type="match status" value="1"/>
</dbReference>
<feature type="binding site" evidence="7">
    <location>
        <position position="18"/>
    </location>
    <ligand>
        <name>3-phosphoshikimate</name>
        <dbReference type="ChEBI" id="CHEBI:145989"/>
    </ligand>
</feature>
<comment type="function">
    <text evidence="7">Catalyzes the transfer of the enolpyruvyl moiety of phosphoenolpyruvate (PEP) to the 5-hydroxyl of shikimate-3-phosphate (S3P) to produce enolpyruvyl shikimate-3-phosphate and inorganic phosphate.</text>
</comment>
<comment type="subcellular location">
    <subcellularLocation>
        <location evidence="7">Cytoplasm</location>
    </subcellularLocation>
</comment>
<sequence>MMTIQKGLKGQLRVASDKSITHRAIILGAMAVGKTHIMQPLLSDDIRQTIHGVQQLGVDVVITEDNDIIIDSLGIADIQKRQFDEPIAFNFGNSGTTTRLMIGLLAGLGIPAVITGDASLSQRPMNRIVDLLTGYGADITTTDGHLPVTIRGGIMTDVINETLKVPSAQIKTSLLLAGLSAGVPVIVFDDFQTRNHTENMLPSFGVTVDCQGGMIFVSGDQRLTATTVSVPADMSSAAFWLVGATLQPGSDIVLQDVNMNETRSGIVKVLRRMGASITLLNERVQNGEPIADVRVASVSQLIGTTVQGGEVTTMIDELPILALALARSEGDSRVMDASELRVKESNRISTVSETLVAYGADVKPTPDGFLITGVSRLQAPAESLSDHGDHRIAMLQSIAQLLTNDDAPLPNQAATAVSYPDFKRDMEVLMHA</sequence>
<feature type="binding site" evidence="7">
    <location>
        <position position="123"/>
    </location>
    <ligand>
        <name>phosphoenolpyruvate</name>
        <dbReference type="ChEBI" id="CHEBI:58702"/>
    </ligand>
</feature>
<evidence type="ECO:0000259" key="8">
    <source>
        <dbReference type="Pfam" id="PF00275"/>
    </source>
</evidence>
<feature type="binding site" evidence="7">
    <location>
        <position position="95"/>
    </location>
    <ligand>
        <name>phosphoenolpyruvate</name>
        <dbReference type="ChEBI" id="CHEBI:58702"/>
    </ligand>
</feature>
<keyword evidence="4 7" id="KW-0808">Transferase</keyword>
<dbReference type="InterPro" id="IPR001986">
    <property type="entry name" value="Enolpyruvate_Tfrase_dom"/>
</dbReference>
<feature type="domain" description="Enolpyruvate transferase" evidence="8">
    <location>
        <begin position="4"/>
        <end position="425"/>
    </location>
</feature>
<comment type="similarity">
    <text evidence="2 7">Belongs to the EPSP synthase family.</text>
</comment>
<dbReference type="Gene3D" id="3.65.10.10">
    <property type="entry name" value="Enolpyruvate transferase domain"/>
    <property type="match status" value="2"/>
</dbReference>
<comment type="pathway">
    <text evidence="1 7">Metabolic intermediate biosynthesis; chorismate biosynthesis; chorismate from D-erythrose 4-phosphate and phosphoenolpyruvate: step 6/7.</text>
</comment>
<feature type="binding site" evidence="7">
    <location>
        <position position="343"/>
    </location>
    <ligand>
        <name>3-phosphoshikimate</name>
        <dbReference type="ChEBI" id="CHEBI:145989"/>
    </ligand>
</feature>
<dbReference type="RefSeq" id="WP_264330320.1">
    <property type="nucleotide sequence ID" value="NZ_JAOZFC020000003.1"/>
</dbReference>
<feature type="active site" description="Proton acceptor" evidence="7">
    <location>
        <position position="316"/>
    </location>
</feature>
<dbReference type="InterPro" id="IPR036968">
    <property type="entry name" value="Enolpyruvate_Tfrase_sf"/>
</dbReference>
<comment type="caution">
    <text evidence="9">The sequence shown here is derived from an EMBL/GenBank/DDBJ whole genome shotgun (WGS) entry which is preliminary data.</text>
</comment>
<dbReference type="EC" id="2.5.1.19" evidence="7"/>
<evidence type="ECO:0000256" key="2">
    <source>
        <dbReference type="ARBA" id="ARBA00009948"/>
    </source>
</evidence>
<dbReference type="InterPro" id="IPR013792">
    <property type="entry name" value="RNA3'P_cycl/enolpyr_Trfase_a/b"/>
</dbReference>
<dbReference type="Pfam" id="PF00275">
    <property type="entry name" value="EPSP_synthase"/>
    <property type="match status" value="1"/>
</dbReference>
<evidence type="ECO:0000256" key="7">
    <source>
        <dbReference type="HAMAP-Rule" id="MF_00210"/>
    </source>
</evidence>
<dbReference type="InterPro" id="IPR006264">
    <property type="entry name" value="EPSP_synthase"/>
</dbReference>
<feature type="binding site" evidence="7">
    <location>
        <position position="391"/>
    </location>
    <ligand>
        <name>phosphoenolpyruvate</name>
        <dbReference type="ChEBI" id="CHEBI:58702"/>
    </ligand>
</feature>
<keyword evidence="5 7" id="KW-0057">Aromatic amino acid biosynthesis</keyword>
<dbReference type="PROSITE" id="PS00104">
    <property type="entry name" value="EPSP_SYNTHASE_1"/>
    <property type="match status" value="1"/>
</dbReference>
<evidence type="ECO:0000313" key="9">
    <source>
        <dbReference type="EMBL" id="MDF9300717.1"/>
    </source>
</evidence>
<keyword evidence="3 7" id="KW-0028">Amino-acid biosynthesis</keyword>
<organism evidence="9 10">
    <name type="scientific">Weissella fermenti</name>
    <dbReference type="NCBI Taxonomy" id="2987699"/>
    <lineage>
        <taxon>Bacteria</taxon>
        <taxon>Bacillati</taxon>
        <taxon>Bacillota</taxon>
        <taxon>Bacilli</taxon>
        <taxon>Lactobacillales</taxon>
        <taxon>Lactobacillaceae</taxon>
        <taxon>Weissella</taxon>
    </lineage>
</organism>
<comment type="subunit">
    <text evidence="7">Monomer.</text>
</comment>
<evidence type="ECO:0000256" key="4">
    <source>
        <dbReference type="ARBA" id="ARBA00022679"/>
    </source>
</evidence>
<accession>A0ABT6D5N6</accession>
<reference evidence="9" key="1">
    <citation type="submission" date="2023-03" db="EMBL/GenBank/DDBJ databases">
        <title>Comparative genomics of Weissella fermenti BK2, and weissella type species.</title>
        <authorList>
            <person name="Lee J.K."/>
            <person name="Baek J.H."/>
            <person name="Kim J.M."/>
            <person name="Choi D.G."/>
            <person name="Jeon C.O."/>
        </authorList>
    </citation>
    <scope>NUCLEOTIDE SEQUENCE</scope>
    <source>
        <strain evidence="9">BK2</strain>
    </source>
</reference>
<keyword evidence="7" id="KW-0963">Cytoplasm</keyword>
<evidence type="ECO:0000313" key="10">
    <source>
        <dbReference type="Proteomes" id="UP001146336"/>
    </source>
</evidence>
<dbReference type="HAMAP" id="MF_00210">
    <property type="entry name" value="EPSP_synth"/>
    <property type="match status" value="1"/>
</dbReference>
<dbReference type="PANTHER" id="PTHR21090:SF5">
    <property type="entry name" value="PENTAFUNCTIONAL AROM POLYPEPTIDE"/>
    <property type="match status" value="1"/>
</dbReference>
<protein>
    <recommendedName>
        <fullName evidence="7">3-phosphoshikimate 1-carboxyvinyltransferase</fullName>
        <ecNumber evidence="7">2.5.1.19</ecNumber>
    </recommendedName>
    <alternativeName>
        <fullName evidence="7">5-enolpyruvylshikimate-3-phosphate synthase</fullName>
        <shortName evidence="7">EPSP synthase</shortName>
        <shortName evidence="7">EPSPS</shortName>
    </alternativeName>
</protein>
<dbReference type="SUPFAM" id="SSF55205">
    <property type="entry name" value="EPT/RTPC-like"/>
    <property type="match status" value="1"/>
</dbReference>
<dbReference type="GO" id="GO:0003866">
    <property type="term" value="F:3-phosphoshikimate 1-carboxyvinyltransferase activity"/>
    <property type="evidence" value="ECO:0007669"/>
    <property type="project" value="UniProtKB-EC"/>
</dbReference>
<name>A0ABT6D5N6_9LACO</name>
<evidence type="ECO:0000256" key="1">
    <source>
        <dbReference type="ARBA" id="ARBA00004811"/>
    </source>
</evidence>
<feature type="binding site" evidence="7">
    <location>
        <position position="19"/>
    </location>
    <ligand>
        <name>3-phosphoshikimate</name>
        <dbReference type="ChEBI" id="CHEBI:145989"/>
    </ligand>
</feature>
<keyword evidence="10" id="KW-1185">Reference proteome</keyword>
<feature type="binding site" evidence="7">
    <location>
        <position position="18"/>
    </location>
    <ligand>
        <name>phosphoenolpyruvate</name>
        <dbReference type="ChEBI" id="CHEBI:58702"/>
    </ligand>
</feature>
<evidence type="ECO:0000256" key="3">
    <source>
        <dbReference type="ARBA" id="ARBA00022605"/>
    </source>
</evidence>
<evidence type="ECO:0000256" key="6">
    <source>
        <dbReference type="ARBA" id="ARBA00044633"/>
    </source>
</evidence>
<feature type="binding site" evidence="7">
    <location>
        <position position="169"/>
    </location>
    <ligand>
        <name>3-phosphoshikimate</name>
        <dbReference type="ChEBI" id="CHEBI:145989"/>
    </ligand>
</feature>
<feature type="binding site" evidence="7">
    <location>
        <position position="167"/>
    </location>
    <ligand>
        <name>3-phosphoshikimate</name>
        <dbReference type="ChEBI" id="CHEBI:145989"/>
    </ligand>
</feature>
<dbReference type="EMBL" id="JAOZFC020000003">
    <property type="protein sequence ID" value="MDF9300717.1"/>
    <property type="molecule type" value="Genomic_DNA"/>
</dbReference>
<dbReference type="Proteomes" id="UP001146336">
    <property type="component" value="Unassembled WGS sequence"/>
</dbReference>
<dbReference type="PIRSF" id="PIRSF000505">
    <property type="entry name" value="EPSPS"/>
    <property type="match status" value="1"/>
</dbReference>
<proteinExistence type="inferred from homology"/>
<gene>
    <name evidence="7 9" type="primary">aroA</name>
    <name evidence="9" type="ORF">OIT47_010595</name>
</gene>
<dbReference type="InterPro" id="IPR023193">
    <property type="entry name" value="EPSP_synthase_CS"/>
</dbReference>
<dbReference type="PROSITE" id="PS00885">
    <property type="entry name" value="EPSP_SYNTHASE_2"/>
    <property type="match status" value="1"/>
</dbReference>
<dbReference type="PANTHER" id="PTHR21090">
    <property type="entry name" value="AROM/DEHYDROQUINATE SYNTHASE"/>
    <property type="match status" value="1"/>
</dbReference>
<feature type="binding site" evidence="7">
    <location>
        <position position="316"/>
    </location>
    <ligand>
        <name>3-phosphoshikimate</name>
        <dbReference type="ChEBI" id="CHEBI:145989"/>
    </ligand>
</feature>
<feature type="binding site" evidence="7">
    <location>
        <position position="169"/>
    </location>
    <ligand>
        <name>phosphoenolpyruvate</name>
        <dbReference type="ChEBI" id="CHEBI:58702"/>
    </ligand>
</feature>